<gene>
    <name evidence="1" type="ORF">K7432_007429</name>
</gene>
<evidence type="ECO:0000313" key="1">
    <source>
        <dbReference type="EMBL" id="KAK9764791.1"/>
    </source>
</evidence>
<protein>
    <recommendedName>
        <fullName evidence="3">F-box domain-containing protein</fullName>
    </recommendedName>
</protein>
<dbReference type="InterPro" id="IPR032675">
    <property type="entry name" value="LRR_dom_sf"/>
</dbReference>
<evidence type="ECO:0000313" key="2">
    <source>
        <dbReference type="Proteomes" id="UP001479436"/>
    </source>
</evidence>
<dbReference type="PANTHER" id="PTHR13318">
    <property type="entry name" value="PARTNER OF PAIRED, ISOFORM B-RELATED"/>
    <property type="match status" value="1"/>
</dbReference>
<name>A0ABR2WTG9_9FUNG</name>
<dbReference type="Gene3D" id="3.80.10.10">
    <property type="entry name" value="Ribonuclease Inhibitor"/>
    <property type="match status" value="1"/>
</dbReference>
<comment type="caution">
    <text evidence="1">The sequence shown here is derived from an EMBL/GenBank/DDBJ whole genome shotgun (WGS) entry which is preliminary data.</text>
</comment>
<reference evidence="1 2" key="1">
    <citation type="submission" date="2023-04" db="EMBL/GenBank/DDBJ databases">
        <title>Genome of Basidiobolus ranarum AG-B5.</title>
        <authorList>
            <person name="Stajich J.E."/>
            <person name="Carter-House D."/>
            <person name="Gryganskyi A."/>
        </authorList>
    </citation>
    <scope>NUCLEOTIDE SEQUENCE [LARGE SCALE GENOMIC DNA]</scope>
    <source>
        <strain evidence="1 2">AG-B5</strain>
    </source>
</reference>
<organism evidence="1 2">
    <name type="scientific">Basidiobolus ranarum</name>
    <dbReference type="NCBI Taxonomy" id="34480"/>
    <lineage>
        <taxon>Eukaryota</taxon>
        <taxon>Fungi</taxon>
        <taxon>Fungi incertae sedis</taxon>
        <taxon>Zoopagomycota</taxon>
        <taxon>Entomophthoromycotina</taxon>
        <taxon>Basidiobolomycetes</taxon>
        <taxon>Basidiobolales</taxon>
        <taxon>Basidiobolaceae</taxon>
        <taxon>Basidiobolus</taxon>
    </lineage>
</organism>
<dbReference type="Proteomes" id="UP001479436">
    <property type="component" value="Unassembled WGS sequence"/>
</dbReference>
<keyword evidence="2" id="KW-1185">Reference proteome</keyword>
<evidence type="ECO:0008006" key="3">
    <source>
        <dbReference type="Google" id="ProtNLM"/>
    </source>
</evidence>
<dbReference type="EMBL" id="JASJQH010000366">
    <property type="protein sequence ID" value="KAK9764791.1"/>
    <property type="molecule type" value="Genomic_DNA"/>
</dbReference>
<sequence length="493" mass="56022">MIKVHTPQTSQLPSECVHNLIRLVRNDMKTLYSISLVSRSWSTTALKYLYQDPWSYFPFDDWGYSGHSQRIALLLSTLLSPLDAQDSLGNKSICPNRTRGAKPSEQKYLQLLTTLDLYWIKKAFRLISTKDFGDTQGNLHLSKFREMGEKLFSYLTQYKPRQLERLTLLDCQGFNTFHSSLVSLQFLDIRQRTFDSSTAKRIQELCPNLVQLRITALLVDDVVTAELIKRMKKNTLHKLWIHGMLKSITLIVRTLIQCHPETLEELSVNMNPGNIQEDVVDPCVNSGILELSQLPNLRSLSLKGMYVNTELVTDIAQQCTQLSRVCLSGPYVATGAAETMIVQMGERLLELTLNIEERCLGRALILLNKHCPNLQKLDIAGMEFDCGQITQLAASCSELTHVTLGHPVYASTKTYHGMIETLITNCHKLVYLNLNRIYVGTEIIPSLLKHSNLRKLVLPIPLLRSPCFNRQIIQFNTVILGEQGVFELYLTPI</sequence>
<proteinExistence type="predicted"/>
<accession>A0ABR2WTG9</accession>
<dbReference type="SUPFAM" id="SSF52047">
    <property type="entry name" value="RNI-like"/>
    <property type="match status" value="1"/>
</dbReference>